<dbReference type="PROSITE" id="PS51770">
    <property type="entry name" value="HOTDOG_ACOT"/>
    <property type="match status" value="1"/>
</dbReference>
<evidence type="ECO:0000256" key="1">
    <source>
        <dbReference type="ARBA" id="ARBA00010458"/>
    </source>
</evidence>
<gene>
    <name evidence="5" type="ORF">TQ33_2237</name>
</gene>
<dbReference type="OrthoDB" id="9809430at2"/>
<keyword evidence="2 3" id="KW-0378">Hydrolase</keyword>
<evidence type="ECO:0000256" key="3">
    <source>
        <dbReference type="PROSITE-ProRule" id="PRU01106"/>
    </source>
</evidence>
<dbReference type="GO" id="GO:0005829">
    <property type="term" value="C:cytosol"/>
    <property type="evidence" value="ECO:0007669"/>
    <property type="project" value="TreeGrafter"/>
</dbReference>
<proteinExistence type="inferred from homology"/>
<reference evidence="5 6" key="1">
    <citation type="submission" date="2015-02" db="EMBL/GenBank/DDBJ databases">
        <title>Complete genome sequence of Kangiella geojedonensis strain YCS-5T.</title>
        <authorList>
            <person name="Kim K.M."/>
        </authorList>
    </citation>
    <scope>NUCLEOTIDE SEQUENCE [LARGE SCALE GENOMIC DNA]</scope>
    <source>
        <strain evidence="5 6">YCS-5</strain>
    </source>
</reference>
<organism evidence="5 6">
    <name type="scientific">Kangiella geojedonensis</name>
    <dbReference type="NCBI Taxonomy" id="914150"/>
    <lineage>
        <taxon>Bacteria</taxon>
        <taxon>Pseudomonadati</taxon>
        <taxon>Pseudomonadota</taxon>
        <taxon>Gammaproteobacteria</taxon>
        <taxon>Kangiellales</taxon>
        <taxon>Kangiellaceae</taxon>
        <taxon>Kangiella</taxon>
    </lineage>
</organism>
<dbReference type="PANTHER" id="PTHR11049:SF24">
    <property type="entry name" value="CYTOSOLIC ACYL COENZYME A THIOESTER HYDROLASE"/>
    <property type="match status" value="1"/>
</dbReference>
<dbReference type="CDD" id="cd03442">
    <property type="entry name" value="BFIT_BACH"/>
    <property type="match status" value="1"/>
</dbReference>
<dbReference type="HOGENOM" id="CLU_050164_3_1_6"/>
<dbReference type="Pfam" id="PF03061">
    <property type="entry name" value="4HBT"/>
    <property type="match status" value="1"/>
</dbReference>
<dbReference type="GO" id="GO:0006637">
    <property type="term" value="P:acyl-CoA metabolic process"/>
    <property type="evidence" value="ECO:0007669"/>
    <property type="project" value="TreeGrafter"/>
</dbReference>
<dbReference type="AlphaFoldDB" id="A0A0F6TSX7"/>
<dbReference type="PATRIC" id="fig|914150.5.peg.2266"/>
<dbReference type="InterPro" id="IPR029069">
    <property type="entry name" value="HotDog_dom_sf"/>
</dbReference>
<dbReference type="SUPFAM" id="SSF54637">
    <property type="entry name" value="Thioesterase/thiol ester dehydrase-isomerase"/>
    <property type="match status" value="1"/>
</dbReference>
<dbReference type="GO" id="GO:0009062">
    <property type="term" value="P:fatty acid catabolic process"/>
    <property type="evidence" value="ECO:0007669"/>
    <property type="project" value="TreeGrafter"/>
</dbReference>
<evidence type="ECO:0000256" key="2">
    <source>
        <dbReference type="ARBA" id="ARBA00022801"/>
    </source>
</evidence>
<dbReference type="InterPro" id="IPR040170">
    <property type="entry name" value="Cytosol_ACT"/>
</dbReference>
<comment type="similarity">
    <text evidence="1">Belongs to the acyl coenzyme A hydrolase family.</text>
</comment>
<evidence type="ECO:0000259" key="4">
    <source>
        <dbReference type="PROSITE" id="PS51770"/>
    </source>
</evidence>
<evidence type="ECO:0000313" key="6">
    <source>
        <dbReference type="Proteomes" id="UP000034071"/>
    </source>
</evidence>
<protein>
    <submittedName>
        <fullName evidence="5">Thioesterase superfamily protein</fullName>
    </submittedName>
</protein>
<dbReference type="InterPro" id="IPR033120">
    <property type="entry name" value="HOTDOG_ACOT"/>
</dbReference>
<dbReference type="RefSeq" id="WP_046562137.1">
    <property type="nucleotide sequence ID" value="NZ_CP010975.1"/>
</dbReference>
<feature type="domain" description="HotDog ACOT-type" evidence="4">
    <location>
        <begin position="8"/>
        <end position="120"/>
    </location>
</feature>
<keyword evidence="6" id="KW-1185">Reference proteome</keyword>
<name>A0A0F6TSX7_9GAMM</name>
<dbReference type="STRING" id="914150.TQ33_2237"/>
<dbReference type="GO" id="GO:0052816">
    <property type="term" value="F:long-chain fatty acyl-CoA hydrolase activity"/>
    <property type="evidence" value="ECO:0007669"/>
    <property type="project" value="TreeGrafter"/>
</dbReference>
<dbReference type="KEGG" id="kge:TQ33_2237"/>
<dbReference type="Gene3D" id="3.10.129.10">
    <property type="entry name" value="Hotdog Thioesterase"/>
    <property type="match status" value="1"/>
</dbReference>
<dbReference type="EMBL" id="CP010975">
    <property type="protein sequence ID" value="AKE53159.1"/>
    <property type="molecule type" value="Genomic_DNA"/>
</dbReference>
<sequence length="165" mass="18501">MSEREQRTSEAIETWNFVFPNQSNPYGNMFGGELLAIMDSTAALAAIRYSGKTVSTASVERVIFKRPIFVGDRIKTVAKVVLVGSSSMMVRTDVFVDKGGDEGDVLSTTAHFTLVAFDEDRNPVAVPELIIETDKERKHFELAEQIKSHVGRREGRIKHVVEKWK</sequence>
<dbReference type="PANTHER" id="PTHR11049">
    <property type="entry name" value="ACYL COENZYME A THIOESTER HYDROLASE"/>
    <property type="match status" value="1"/>
</dbReference>
<dbReference type="InterPro" id="IPR006683">
    <property type="entry name" value="Thioestr_dom"/>
</dbReference>
<dbReference type="Proteomes" id="UP000034071">
    <property type="component" value="Chromosome"/>
</dbReference>
<evidence type="ECO:0000313" key="5">
    <source>
        <dbReference type="EMBL" id="AKE53159.1"/>
    </source>
</evidence>
<accession>A0A0F6TSX7</accession>